<dbReference type="FunFam" id="3.40.50.300:FF:000973">
    <property type="entry name" value="Multidrug resistance-associated protein 4"/>
    <property type="match status" value="1"/>
</dbReference>
<keyword evidence="5" id="KW-0547">Nucleotide-binding</keyword>
<dbReference type="InterPro" id="IPR017871">
    <property type="entry name" value="ABC_transporter-like_CS"/>
</dbReference>
<feature type="domain" description="ABC transmembrane type-1" evidence="12">
    <location>
        <begin position="126"/>
        <end position="375"/>
    </location>
</feature>
<dbReference type="InterPro" id="IPR036640">
    <property type="entry name" value="ABC1_TM_sf"/>
</dbReference>
<dbReference type="CDD" id="cd18579">
    <property type="entry name" value="ABC_6TM_ABCC_D1"/>
    <property type="match status" value="1"/>
</dbReference>
<dbReference type="Pfam" id="PF00664">
    <property type="entry name" value="ABC_membrane"/>
    <property type="match status" value="2"/>
</dbReference>
<keyword evidence="6" id="KW-0067">ATP-binding</keyword>
<dbReference type="InterPro" id="IPR011527">
    <property type="entry name" value="ABC1_TM_dom"/>
</dbReference>
<feature type="transmembrane region" description="Helical" evidence="10">
    <location>
        <begin position="855"/>
        <end position="886"/>
    </location>
</feature>
<evidence type="ECO:0000256" key="7">
    <source>
        <dbReference type="ARBA" id="ARBA00022989"/>
    </source>
</evidence>
<evidence type="ECO:0000256" key="8">
    <source>
        <dbReference type="ARBA" id="ARBA00023136"/>
    </source>
</evidence>
<dbReference type="CDD" id="cd18580">
    <property type="entry name" value="ABC_6TM_ABCC_D2"/>
    <property type="match status" value="1"/>
</dbReference>
<keyword evidence="2" id="KW-0813">Transport</keyword>
<dbReference type="InterPro" id="IPR044726">
    <property type="entry name" value="ABCC_6TM_D2"/>
</dbReference>
<feature type="domain" description="ABC transporter" evidence="11">
    <location>
        <begin position="1045"/>
        <end position="1274"/>
    </location>
</feature>
<dbReference type="RefSeq" id="XP_030750791.1">
    <property type="nucleotide sequence ID" value="XM_030894931.1"/>
</dbReference>
<gene>
    <name evidence="14" type="primary">LOC115878393</name>
</gene>
<protein>
    <submittedName>
        <fullName evidence="14">Multidrug resistance-associated protein 4-like</fullName>
    </submittedName>
</protein>
<evidence type="ECO:0000313" key="13">
    <source>
        <dbReference type="Proteomes" id="UP000504635"/>
    </source>
</evidence>
<dbReference type="SMART" id="SM00382">
    <property type="entry name" value="AAA"/>
    <property type="match status" value="2"/>
</dbReference>
<evidence type="ECO:0000256" key="4">
    <source>
        <dbReference type="ARBA" id="ARBA00022737"/>
    </source>
</evidence>
<evidence type="ECO:0000256" key="6">
    <source>
        <dbReference type="ARBA" id="ARBA00022840"/>
    </source>
</evidence>
<evidence type="ECO:0000256" key="1">
    <source>
        <dbReference type="ARBA" id="ARBA00004141"/>
    </source>
</evidence>
<dbReference type="GeneID" id="115878393"/>
<evidence type="ECO:0000259" key="12">
    <source>
        <dbReference type="PROSITE" id="PS50929"/>
    </source>
</evidence>
<dbReference type="FunFam" id="3.40.50.300:FF:000163">
    <property type="entry name" value="Multidrug resistance-associated protein member 4"/>
    <property type="match status" value="1"/>
</dbReference>
<dbReference type="SUPFAM" id="SSF52540">
    <property type="entry name" value="P-loop containing nucleoside triphosphate hydrolases"/>
    <property type="match status" value="2"/>
</dbReference>
<dbReference type="FunFam" id="1.20.1560.10:FF:000006">
    <property type="entry name" value="ATP-binding cassette, sub-family C (CFTR/MRP), member 9"/>
    <property type="match status" value="1"/>
</dbReference>
<dbReference type="InterPro" id="IPR003439">
    <property type="entry name" value="ABC_transporter-like_ATP-bd"/>
</dbReference>
<feature type="domain" description="ABC transporter" evidence="11">
    <location>
        <begin position="431"/>
        <end position="652"/>
    </location>
</feature>
<evidence type="ECO:0000256" key="10">
    <source>
        <dbReference type="SAM" id="Phobius"/>
    </source>
</evidence>
<dbReference type="Gene3D" id="3.40.50.300">
    <property type="entry name" value="P-loop containing nucleotide triphosphate hydrolases"/>
    <property type="match status" value="2"/>
</dbReference>
<dbReference type="FunFam" id="1.20.1560.10:FF:000014">
    <property type="entry name" value="Multidrug resistance-associated protein member 4"/>
    <property type="match status" value="1"/>
</dbReference>
<dbReference type="PROSITE" id="PS50929">
    <property type="entry name" value="ABC_TM1F"/>
    <property type="match status" value="2"/>
</dbReference>
<dbReference type="InterPro" id="IPR027417">
    <property type="entry name" value="P-loop_NTPase"/>
</dbReference>
<dbReference type="GO" id="GO:0016020">
    <property type="term" value="C:membrane"/>
    <property type="evidence" value="ECO:0007669"/>
    <property type="project" value="UniProtKB-SubCell"/>
</dbReference>
<dbReference type="GO" id="GO:0005524">
    <property type="term" value="F:ATP binding"/>
    <property type="evidence" value="ECO:0007669"/>
    <property type="project" value="UniProtKB-KW"/>
</dbReference>
<dbReference type="InParanoid" id="A0A6J2XI65"/>
<dbReference type="InterPro" id="IPR044746">
    <property type="entry name" value="ABCC_6TM_D1"/>
</dbReference>
<organism evidence="13 14">
    <name type="scientific">Sitophilus oryzae</name>
    <name type="common">Rice weevil</name>
    <name type="synonym">Curculio oryzae</name>
    <dbReference type="NCBI Taxonomy" id="7048"/>
    <lineage>
        <taxon>Eukaryota</taxon>
        <taxon>Metazoa</taxon>
        <taxon>Ecdysozoa</taxon>
        <taxon>Arthropoda</taxon>
        <taxon>Hexapoda</taxon>
        <taxon>Insecta</taxon>
        <taxon>Pterygota</taxon>
        <taxon>Neoptera</taxon>
        <taxon>Endopterygota</taxon>
        <taxon>Coleoptera</taxon>
        <taxon>Polyphaga</taxon>
        <taxon>Cucujiformia</taxon>
        <taxon>Curculionidae</taxon>
        <taxon>Dryophthorinae</taxon>
        <taxon>Sitophilus</taxon>
    </lineage>
</organism>
<dbReference type="SUPFAM" id="SSF90123">
    <property type="entry name" value="ABC transporter transmembrane region"/>
    <property type="match status" value="2"/>
</dbReference>
<sequence length="1282" mass="144925">MDQGVRITREKNPREKASIFSIILFCFTVPVLRKGRKHGLEENDIYQVLPKFDSENLGNTLESYWNRSRYSRNNNVKSKQNGEVTSNGYQKQSVEENEPRTIFRCLLRCFGCYYFALGVMQLIMKTIAIILLPKAMSKFVAFFQTDQTTVSKKEAVLYAFLLITINVVNCIYNHNYQQIVMEYSMKVRSALGSLIYRKALKLGSGAFSDASMGKVVTLITKDVYSIDTALQFFNDLWIGVIQTIVVTCVLYKRIGGSVFAGIGFFLLMVPLQVYCGKCFSQKRLVAAKNAEKRIQLVKETFTAIKIVKMYTWQEYFHKLITTARINETAKLRIIYYLKAVILTVGGLTHKLALFLTIITYTLAGHAVNAETVYFIQQCYNALRSCYTVSFPMGISSLAEVTAAMKRFQAFLTAPEFKERDSSSVSIVNPKVYLNKVSVQIDGKEVLNSVSINLEKGLLLVAGNIGSGKSTLLKTILNEYPISGGDISISGTISYAPEEPWLFPSTIRQNILFGQPYEQSRYEQVLRVCALTHDINMFKDLDSTIVGDSGVNLSKGQQARICLARAVYKNSDIYLLDDCLSALDAQVNKHVLNECIRGFLKDKLVILVNNNVNNIKSMPTGSVLYLENGRTLDLKQQNEALDKRITYYIDEDILSHNKSLMDPNNSNEQFDATESDQLLNDNTVDAKKNLYHEETKKGKVLWKNYVAYYRSSGGILVLILTIIVFFCCQAALSASEKLISIWVNKEPARIKMMINNKTETEEYAKLLSQTNRTVNWYIGVMLFGTALTLIRSIMNFYFCTRAGRKLHKVLIAGLLNARMVFFDHHYIGNIVNRISKDFHTIDESIPFIIYENFRSLFIVLGTVVLIVSVNKLFIILTAIMIITLYFIQRYYINTGRSLKRLEAATRSPMIGYVSASLEGLPVVRAFDQEGVLKHEFDRHQDLYISANYMNLSSIRMFAFTLDMVATFFVSAIVLIFAFWLNGASAGDVGLAVSQAMLLTGLLQWAIRQATEMESTMTSVERVLEYAEAEPEDKYGKYGHWPRNGNIRYESVSLTYQTTGEEALKDISFEVPAKSKIGIVGRTGAGKSSIISTLFRLYDFEGRILIDDVDIKELSLDLLRSKIGIIPQDPILFSGTIRTNIDPLNIYKDSEIWNALEKVQMRPVIMSLDQEIVDHGQSFSSGQRQLLCLARALLCKNKIIILDEATANMDLHTDKLIQSIIQESFAECTVLTIAHRLYSFTNSDKVLVVEDGQIVEFDDPKVLMLNENSVFCRMTKSAGVSNDF</sequence>
<feature type="transmembrane region" description="Helical" evidence="10">
    <location>
        <begin position="956"/>
        <end position="981"/>
    </location>
</feature>
<keyword evidence="4" id="KW-0677">Repeat</keyword>
<evidence type="ECO:0000256" key="5">
    <source>
        <dbReference type="ARBA" id="ARBA00022741"/>
    </source>
</evidence>
<feature type="transmembrane region" description="Helical" evidence="10">
    <location>
        <begin position="155"/>
        <end position="172"/>
    </location>
</feature>
<dbReference type="Pfam" id="PF00005">
    <property type="entry name" value="ABC_tran"/>
    <property type="match status" value="2"/>
</dbReference>
<dbReference type="InterPro" id="IPR003593">
    <property type="entry name" value="AAA+_ATPase"/>
</dbReference>
<accession>A0A6J2XI65</accession>
<dbReference type="InterPro" id="IPR050173">
    <property type="entry name" value="ABC_transporter_C-like"/>
</dbReference>
<evidence type="ECO:0000256" key="9">
    <source>
        <dbReference type="SAM" id="MobiDB-lite"/>
    </source>
</evidence>
<dbReference type="PANTHER" id="PTHR24223:SF448">
    <property type="entry name" value="FI20146P1-RELATED"/>
    <property type="match status" value="1"/>
</dbReference>
<reference evidence="14" key="1">
    <citation type="submission" date="2025-08" db="UniProtKB">
        <authorList>
            <consortium name="RefSeq"/>
        </authorList>
    </citation>
    <scope>IDENTIFICATION</scope>
    <source>
        <tissue evidence="14">Gonads</tissue>
    </source>
</reference>
<feature type="transmembrane region" description="Helical" evidence="10">
    <location>
        <begin position="775"/>
        <end position="796"/>
    </location>
</feature>
<feature type="region of interest" description="Disordered" evidence="9">
    <location>
        <begin position="73"/>
        <end position="92"/>
    </location>
</feature>
<dbReference type="PANTHER" id="PTHR24223">
    <property type="entry name" value="ATP-BINDING CASSETTE SUB-FAMILY C"/>
    <property type="match status" value="1"/>
</dbReference>
<dbReference type="PROSITE" id="PS00211">
    <property type="entry name" value="ABC_TRANSPORTER_1"/>
    <property type="match status" value="2"/>
</dbReference>
<dbReference type="KEGG" id="soy:115878393"/>
<feature type="transmembrane region" description="Helical" evidence="10">
    <location>
        <begin position="112"/>
        <end position="135"/>
    </location>
</feature>
<evidence type="ECO:0000259" key="11">
    <source>
        <dbReference type="PROSITE" id="PS50893"/>
    </source>
</evidence>
<dbReference type="CDD" id="cd03244">
    <property type="entry name" value="ABCC_MRP_domain2"/>
    <property type="match status" value="1"/>
</dbReference>
<evidence type="ECO:0000256" key="2">
    <source>
        <dbReference type="ARBA" id="ARBA00022448"/>
    </source>
</evidence>
<comment type="subcellular location">
    <subcellularLocation>
        <location evidence="1">Membrane</location>
        <topology evidence="1">Multi-pass membrane protein</topology>
    </subcellularLocation>
</comment>
<keyword evidence="13" id="KW-1185">Reference proteome</keyword>
<dbReference type="PROSITE" id="PS50893">
    <property type="entry name" value="ABC_TRANSPORTER_2"/>
    <property type="match status" value="2"/>
</dbReference>
<name>A0A6J2XI65_SITOR</name>
<dbReference type="OrthoDB" id="6500128at2759"/>
<dbReference type="GO" id="GO:0016887">
    <property type="term" value="F:ATP hydrolysis activity"/>
    <property type="evidence" value="ECO:0007669"/>
    <property type="project" value="InterPro"/>
</dbReference>
<dbReference type="Gene3D" id="1.20.1560.10">
    <property type="entry name" value="ABC transporter type 1, transmembrane domain"/>
    <property type="match status" value="2"/>
</dbReference>
<feature type="domain" description="ABC transmembrane type-1" evidence="12">
    <location>
        <begin position="775"/>
        <end position="1013"/>
    </location>
</feature>
<feature type="transmembrane region" description="Helical" evidence="10">
    <location>
        <begin position="706"/>
        <end position="731"/>
    </location>
</feature>
<feature type="transmembrane region" description="Helical" evidence="10">
    <location>
        <begin position="258"/>
        <end position="275"/>
    </location>
</feature>
<evidence type="ECO:0000313" key="14">
    <source>
        <dbReference type="RefSeq" id="XP_030750791.1"/>
    </source>
</evidence>
<evidence type="ECO:0000256" key="3">
    <source>
        <dbReference type="ARBA" id="ARBA00022692"/>
    </source>
</evidence>
<keyword evidence="7 10" id="KW-1133">Transmembrane helix</keyword>
<dbReference type="Proteomes" id="UP000504635">
    <property type="component" value="Unplaced"/>
</dbReference>
<dbReference type="GO" id="GO:0140359">
    <property type="term" value="F:ABC-type transporter activity"/>
    <property type="evidence" value="ECO:0007669"/>
    <property type="project" value="InterPro"/>
</dbReference>
<keyword evidence="3 10" id="KW-0812">Transmembrane</keyword>
<keyword evidence="8 10" id="KW-0472">Membrane</keyword>
<feature type="compositionally biased region" description="Polar residues" evidence="9">
    <location>
        <begin position="76"/>
        <end position="92"/>
    </location>
</feature>
<proteinExistence type="predicted"/>